<dbReference type="AlphaFoldDB" id="A0A0A2MAF5"/>
<keyword evidence="5" id="KW-1185">Reference proteome</keyword>
<dbReference type="InterPro" id="IPR011990">
    <property type="entry name" value="TPR-like_helical_dom_sf"/>
</dbReference>
<evidence type="ECO:0000256" key="1">
    <source>
        <dbReference type="SAM" id="Phobius"/>
    </source>
</evidence>
<keyword evidence="1" id="KW-0472">Membrane</keyword>
<gene>
    <name evidence="4" type="ORF">Q764_09185</name>
</gene>
<dbReference type="eggNOG" id="COG2972">
    <property type="taxonomic scope" value="Bacteria"/>
</dbReference>
<dbReference type="SUPFAM" id="SSF48452">
    <property type="entry name" value="TPR-like"/>
    <property type="match status" value="2"/>
</dbReference>
<evidence type="ECO:0000256" key="2">
    <source>
        <dbReference type="SAM" id="SignalP"/>
    </source>
</evidence>
<dbReference type="Gene3D" id="3.30.565.10">
    <property type="entry name" value="Histidine kinase-like ATPase, C-terminal domain"/>
    <property type="match status" value="1"/>
</dbReference>
<proteinExistence type="predicted"/>
<sequence length="611" mass="69742">MRMTRKLVFFAFIFLSLNLTFEASAQDSIQPSATRSKKAASYKISKAADDLKESLDANDEVQIAKNYEKLADGFLEKGDNAKAEEYLKKALATYTKLKRTSDRTRVTRSLAKVQESQQKVSAAIKSYEAAGAAAEEQEVIQLNRNDANRLRNINNPAAQTSFVQSNIQLLEKADKKEEVADAYVQQAQMNLQQKNKDVAIQSYEKAITYVKDQPEEVAKLKTEIAKVYASDNQFDKALEISEKLLADAKTANDFDTQIKQLQTLATIYFKKNEPEKAVLCLKQAYHLALQQGETDEVKNSLLQLLQYYKTHGKDKESIALYDDFFQNFDKLIRNDSSLIDEKTFQVTEEKIRQLEKEKALKDELIAKKNTFNYVLLGSLLLLLLLVGLIVKALYSIKTKNKEIALQSLRREMNPHFIFNSLNSVNQFISQNKELEANKYLSSYSHLMRNMMENSNKDFISLSNEIEQLKKYLNLEHLRFQDKFDYQIVVDDALDTETTLVPNMLIQPHLENAIWHGLRYRETKGLLLLKFELNRGKVSVIVDDNGIGLTESAALKTRNQKVHQSRGVTNTKERINLLNELYKTNIGFSITEKNSGTTGTIVTLTFPLLDKV</sequence>
<dbReference type="InterPro" id="IPR010559">
    <property type="entry name" value="Sig_transdc_His_kin_internal"/>
</dbReference>
<dbReference type="STRING" id="1121899.GCA_000430025_02065"/>
<dbReference type="Pfam" id="PF13181">
    <property type="entry name" value="TPR_8"/>
    <property type="match status" value="1"/>
</dbReference>
<accession>A0A0A2MAF5</accession>
<dbReference type="Gene3D" id="1.25.40.10">
    <property type="entry name" value="Tetratricopeptide repeat domain"/>
    <property type="match status" value="2"/>
</dbReference>
<feature type="signal peptide" evidence="2">
    <location>
        <begin position="1"/>
        <end position="25"/>
    </location>
</feature>
<feature type="transmembrane region" description="Helical" evidence="1">
    <location>
        <begin position="373"/>
        <end position="394"/>
    </location>
</feature>
<feature type="domain" description="Signal transduction histidine kinase internal region" evidence="3">
    <location>
        <begin position="405"/>
        <end position="483"/>
    </location>
</feature>
<name>A0A0A2MAF5_9FLAO</name>
<dbReference type="SMART" id="SM00028">
    <property type="entry name" value="TPR"/>
    <property type="match status" value="4"/>
</dbReference>
<dbReference type="Pfam" id="PF06580">
    <property type="entry name" value="His_kinase"/>
    <property type="match status" value="1"/>
</dbReference>
<dbReference type="Proteomes" id="UP000030121">
    <property type="component" value="Unassembled WGS sequence"/>
</dbReference>
<dbReference type="GO" id="GO:0016020">
    <property type="term" value="C:membrane"/>
    <property type="evidence" value="ECO:0007669"/>
    <property type="project" value="InterPro"/>
</dbReference>
<comment type="caution">
    <text evidence="4">The sequence shown here is derived from an EMBL/GenBank/DDBJ whole genome shotgun (WGS) entry which is preliminary data.</text>
</comment>
<dbReference type="EMBL" id="JRLW01000010">
    <property type="protein sequence ID" value="KGO89229.1"/>
    <property type="molecule type" value="Genomic_DNA"/>
</dbReference>
<dbReference type="InterPro" id="IPR019734">
    <property type="entry name" value="TPR_rpt"/>
</dbReference>
<organism evidence="4 5">
    <name type="scientific">Flavobacterium suncheonense GH29-5 = DSM 17707</name>
    <dbReference type="NCBI Taxonomy" id="1121899"/>
    <lineage>
        <taxon>Bacteria</taxon>
        <taxon>Pseudomonadati</taxon>
        <taxon>Bacteroidota</taxon>
        <taxon>Flavobacteriia</taxon>
        <taxon>Flavobacteriales</taxon>
        <taxon>Flavobacteriaceae</taxon>
        <taxon>Flavobacterium</taxon>
    </lineage>
</organism>
<evidence type="ECO:0000313" key="5">
    <source>
        <dbReference type="Proteomes" id="UP000030121"/>
    </source>
</evidence>
<evidence type="ECO:0000259" key="3">
    <source>
        <dbReference type="Pfam" id="PF06580"/>
    </source>
</evidence>
<dbReference type="GO" id="GO:0000155">
    <property type="term" value="F:phosphorelay sensor kinase activity"/>
    <property type="evidence" value="ECO:0007669"/>
    <property type="project" value="InterPro"/>
</dbReference>
<protein>
    <submittedName>
        <fullName evidence="4">Regulator of cell autolysis</fullName>
    </submittedName>
</protein>
<keyword evidence="1" id="KW-1133">Transmembrane helix</keyword>
<dbReference type="SUPFAM" id="SSF55874">
    <property type="entry name" value="ATPase domain of HSP90 chaperone/DNA topoisomerase II/histidine kinase"/>
    <property type="match status" value="1"/>
</dbReference>
<evidence type="ECO:0000313" key="4">
    <source>
        <dbReference type="EMBL" id="KGO89229.1"/>
    </source>
</evidence>
<dbReference type="PANTHER" id="PTHR34220:SF7">
    <property type="entry name" value="SENSOR HISTIDINE KINASE YPDA"/>
    <property type="match status" value="1"/>
</dbReference>
<keyword evidence="2" id="KW-0732">Signal</keyword>
<dbReference type="OrthoDB" id="6190788at2"/>
<dbReference type="PANTHER" id="PTHR34220">
    <property type="entry name" value="SENSOR HISTIDINE KINASE YPDA"/>
    <property type="match status" value="1"/>
</dbReference>
<reference evidence="4 5" key="1">
    <citation type="submission" date="2013-09" db="EMBL/GenBank/DDBJ databases">
        <authorList>
            <person name="Zeng Z."/>
            <person name="Chen C."/>
        </authorList>
    </citation>
    <scope>NUCLEOTIDE SEQUENCE [LARGE SCALE GENOMIC DNA]</scope>
    <source>
        <strain evidence="4 5">GH29-5</strain>
    </source>
</reference>
<dbReference type="InterPro" id="IPR036890">
    <property type="entry name" value="HATPase_C_sf"/>
</dbReference>
<dbReference type="InterPro" id="IPR050640">
    <property type="entry name" value="Bact_2-comp_sensor_kinase"/>
</dbReference>
<keyword evidence="1" id="KW-0812">Transmembrane</keyword>
<feature type="chain" id="PRO_5001991130" evidence="2">
    <location>
        <begin position="26"/>
        <end position="611"/>
    </location>
</feature>